<reference evidence="1" key="1">
    <citation type="submission" date="2021-01" db="EMBL/GenBank/DDBJ databases">
        <title>Draft genome of Pantoea agglomerans Eh 335.</title>
        <authorList>
            <person name="Emsley S.A."/>
            <person name="Oline D.K."/>
            <person name="Saw J.H."/>
            <person name="Ushijima B."/>
            <person name="Videau P."/>
            <person name="Koyack M.J."/>
        </authorList>
    </citation>
    <scope>NUCLEOTIDE SEQUENCE</scope>
    <source>
        <strain evidence="1">Eh 335</strain>
    </source>
</reference>
<evidence type="ECO:0000313" key="1">
    <source>
        <dbReference type="EMBL" id="MBK4727609.1"/>
    </source>
</evidence>
<evidence type="ECO:0000313" key="2">
    <source>
        <dbReference type="Proteomes" id="UP000633731"/>
    </source>
</evidence>
<organism evidence="1 2">
    <name type="scientific">Enterobacter agglomerans</name>
    <name type="common">Erwinia herbicola</name>
    <name type="synonym">Pantoea agglomerans</name>
    <dbReference type="NCBI Taxonomy" id="549"/>
    <lineage>
        <taxon>Bacteria</taxon>
        <taxon>Pseudomonadati</taxon>
        <taxon>Pseudomonadota</taxon>
        <taxon>Gammaproteobacteria</taxon>
        <taxon>Enterobacterales</taxon>
        <taxon>Erwiniaceae</taxon>
        <taxon>Pantoea</taxon>
        <taxon>Pantoea agglomerans group</taxon>
    </lineage>
</organism>
<sequence>MKIKTGLTIVALLLAGSAHAGWYVVDNYEGSIGAWPIHLSLQEYDSYGSGLNIKGSYYYDKYHAPIPLYGKRIADALELCEVHGADDYDRALVQGTKKGFDTQSCPFRLALKAGELTGHWQQGEKRYAVALKHTTSLDNTNEGSVTGQLVDIPFWGQTATHSFIGHYQASTDGIAIDSISVVNKKTGNTDQTINPQRPPCQFGFFMTAIYQNMESDNTGKMVWLNCYSEKADITVDYHFDRTRQRYITTE</sequence>
<proteinExistence type="predicted"/>
<dbReference type="Proteomes" id="UP000633731">
    <property type="component" value="Unassembled WGS sequence"/>
</dbReference>
<protein>
    <submittedName>
        <fullName evidence="1">Uncharacterized protein</fullName>
    </submittedName>
</protein>
<gene>
    <name evidence="1" type="ORF">JJL49_20480</name>
</gene>
<name>A0ACC5RSI2_ENTAG</name>
<accession>A0ACC5RSI2</accession>
<comment type="caution">
    <text evidence="1">The sequence shown here is derived from an EMBL/GenBank/DDBJ whole genome shotgun (WGS) entry which is preliminary data.</text>
</comment>
<keyword evidence="2" id="KW-1185">Reference proteome</keyword>
<dbReference type="EMBL" id="JAEOXF010000016">
    <property type="protein sequence ID" value="MBK4727609.1"/>
    <property type="molecule type" value="Genomic_DNA"/>
</dbReference>